<feature type="domain" description="Serine aminopeptidase S33" evidence="1">
    <location>
        <begin position="67"/>
        <end position="174"/>
    </location>
</feature>
<dbReference type="PANTHER" id="PTHR12277">
    <property type="entry name" value="ALPHA/BETA HYDROLASE DOMAIN-CONTAINING PROTEIN"/>
    <property type="match status" value="1"/>
</dbReference>
<dbReference type="InterPro" id="IPR029058">
    <property type="entry name" value="AB_hydrolase_fold"/>
</dbReference>
<dbReference type="Pfam" id="PF12146">
    <property type="entry name" value="Hydrolase_4"/>
    <property type="match status" value="1"/>
</dbReference>
<dbReference type="EMBL" id="BOOY01000030">
    <property type="protein sequence ID" value="GIJ04888.1"/>
    <property type="molecule type" value="Genomic_DNA"/>
</dbReference>
<dbReference type="PANTHER" id="PTHR12277:SF79">
    <property type="entry name" value="XAA-PRO DIPEPTIDYL-PEPTIDASE-RELATED"/>
    <property type="match status" value="1"/>
</dbReference>
<evidence type="ECO:0000313" key="2">
    <source>
        <dbReference type="EMBL" id="GIJ04888.1"/>
    </source>
</evidence>
<evidence type="ECO:0000259" key="1">
    <source>
        <dbReference type="Pfam" id="PF12146"/>
    </source>
</evidence>
<organism evidence="2 3">
    <name type="scientific">Spirilliplanes yamanashiensis</name>
    <dbReference type="NCBI Taxonomy" id="42233"/>
    <lineage>
        <taxon>Bacteria</taxon>
        <taxon>Bacillati</taxon>
        <taxon>Actinomycetota</taxon>
        <taxon>Actinomycetes</taxon>
        <taxon>Micromonosporales</taxon>
        <taxon>Micromonosporaceae</taxon>
        <taxon>Spirilliplanes</taxon>
    </lineage>
</organism>
<dbReference type="SUPFAM" id="SSF53474">
    <property type="entry name" value="alpha/beta-Hydrolases"/>
    <property type="match status" value="1"/>
</dbReference>
<sequence>MRQTVRVLLAVVIVVALVLVAAWSGQRRLVYLPDRAAPADTAADVALTTSDGLRLAALLVRPAGPDRRVAVLFAHGNAGHRADRRVLADALAAEGLTVLVLGYRGYGGNPGSPTEAGLARDARAGLAHLTAAGFPPERIVYAGESLGAAVVTELAAAHRPAALVLRSPFASLAAAGREHYPWLPVGLLLRDRFDVAGRIATLDVPVTVVYGTADTVVPAAQSREVADRAAGPVTVVELPGADHNDPSLTHGPAVVAAIAEAAGAR</sequence>
<gene>
    <name evidence="2" type="ORF">Sya03_42400</name>
</gene>
<dbReference type="Gene3D" id="3.40.50.1820">
    <property type="entry name" value="alpha/beta hydrolase"/>
    <property type="match status" value="1"/>
</dbReference>
<accession>A0A8J4DL16</accession>
<dbReference type="AlphaFoldDB" id="A0A8J4DL16"/>
<proteinExistence type="predicted"/>
<dbReference type="InterPro" id="IPR022742">
    <property type="entry name" value="Hydrolase_4"/>
</dbReference>
<reference evidence="2" key="1">
    <citation type="submission" date="2021-01" db="EMBL/GenBank/DDBJ databases">
        <title>Whole genome shotgun sequence of Spirilliplanes yamanashiensis NBRC 15828.</title>
        <authorList>
            <person name="Komaki H."/>
            <person name="Tamura T."/>
        </authorList>
    </citation>
    <scope>NUCLEOTIDE SEQUENCE</scope>
    <source>
        <strain evidence="2">NBRC 15828</strain>
    </source>
</reference>
<name>A0A8J4DL16_9ACTN</name>
<evidence type="ECO:0000313" key="3">
    <source>
        <dbReference type="Proteomes" id="UP000652013"/>
    </source>
</evidence>
<keyword evidence="3" id="KW-1185">Reference proteome</keyword>
<comment type="caution">
    <text evidence="2">The sequence shown here is derived from an EMBL/GenBank/DDBJ whole genome shotgun (WGS) entry which is preliminary data.</text>
</comment>
<dbReference type="Proteomes" id="UP000652013">
    <property type="component" value="Unassembled WGS sequence"/>
</dbReference>
<protein>
    <recommendedName>
        <fullName evidence="1">Serine aminopeptidase S33 domain-containing protein</fullName>
    </recommendedName>
</protein>